<dbReference type="AlphaFoldDB" id="A0A0G1U6Z0"/>
<proteinExistence type="predicted"/>
<comment type="caution">
    <text evidence="1">The sequence shown here is derived from an EMBL/GenBank/DDBJ whole genome shotgun (WGS) entry which is preliminary data.</text>
</comment>
<protein>
    <submittedName>
        <fullName evidence="1">Uncharacterized protein</fullName>
    </submittedName>
</protein>
<name>A0A0G1U6Z0_9BACT</name>
<gene>
    <name evidence="1" type="ORF">UY19_C0008G0046</name>
</gene>
<reference evidence="1 2" key="1">
    <citation type="journal article" date="2015" name="Nature">
        <title>rRNA introns, odd ribosomes, and small enigmatic genomes across a large radiation of phyla.</title>
        <authorList>
            <person name="Brown C.T."/>
            <person name="Hug L.A."/>
            <person name="Thomas B.C."/>
            <person name="Sharon I."/>
            <person name="Castelle C.J."/>
            <person name="Singh A."/>
            <person name="Wilkins M.J."/>
            <person name="Williams K.H."/>
            <person name="Banfield J.F."/>
        </authorList>
    </citation>
    <scope>NUCLEOTIDE SEQUENCE [LARGE SCALE GENOMIC DNA]</scope>
</reference>
<organism evidence="1 2">
    <name type="scientific">Candidatus Wolfebacteria bacterium GW2011_GWA2_47_9b</name>
    <dbReference type="NCBI Taxonomy" id="1619005"/>
    <lineage>
        <taxon>Bacteria</taxon>
        <taxon>Candidatus Wolfeibacteriota</taxon>
    </lineage>
</organism>
<dbReference type="Proteomes" id="UP000033882">
    <property type="component" value="Unassembled WGS sequence"/>
</dbReference>
<sequence length="133" mass="15272">MHNHTTDEVKESLRPITSLINKSEKALQKLKPGTWQHTMLRDNLKALQCASVLMSKDTGNTDNFTRDELLEVLRVLTSIIERVEKSQVKFLPGTSQHALQRNRLKALRIAASLVTKSFRVLRDEQIGKKRERP</sequence>
<evidence type="ECO:0000313" key="1">
    <source>
        <dbReference type="EMBL" id="KKU89892.1"/>
    </source>
</evidence>
<dbReference type="EMBL" id="LCPB01000008">
    <property type="protein sequence ID" value="KKU89892.1"/>
    <property type="molecule type" value="Genomic_DNA"/>
</dbReference>
<evidence type="ECO:0000313" key="2">
    <source>
        <dbReference type="Proteomes" id="UP000033882"/>
    </source>
</evidence>
<accession>A0A0G1U6Z0</accession>